<evidence type="ECO:0000313" key="1">
    <source>
        <dbReference type="EMBL" id="SEG56624.1"/>
    </source>
</evidence>
<dbReference type="Proteomes" id="UP000236745">
    <property type="component" value="Unassembled WGS sequence"/>
</dbReference>
<dbReference type="EMBL" id="FNVQ01000002">
    <property type="protein sequence ID" value="SEG56624.1"/>
    <property type="molecule type" value="Genomic_DNA"/>
</dbReference>
<dbReference type="Pfam" id="PF11927">
    <property type="entry name" value="HODM_asu-like"/>
    <property type="match status" value="1"/>
</dbReference>
<evidence type="ECO:0000313" key="2">
    <source>
        <dbReference type="Proteomes" id="UP000236745"/>
    </source>
</evidence>
<dbReference type="RefSeq" id="WP_104003550.1">
    <property type="nucleotide sequence ID" value="NZ_FNVQ01000002.1"/>
</dbReference>
<sequence length="339" mass="39136">MRMAPKPIQSFRDDFTYSNSPGAVARFPFPFPEDEYMYSVNIEPHVTPGPEGSVYEHLLDIDEHYLSEMHERDLVLKENPKRCLAMPHMDLACWDMIDRVMHCFSEDYPEHFKLTKAGDQWTWENKLLNINDSFTFGDSSTLPLPPMEYIGRQVQGDFALLDQRDGDLFMDAGIVTCPADWSLAFDAGMGFKEWHGPVPMAHEMGIFDRALKYLCAIPLGRPVRRLNWTLTVNARMDTSPETYPSWGSDRASVTPENVGEKVHLRVELQVLDRMSRSNALMFSIRTYLISLEDLVTNPEWAKRMHRVMKGLPEQLIEYKGLTRFHPLVVDWLAKYDPAN</sequence>
<dbReference type="OrthoDB" id="5242510at2"/>
<dbReference type="AlphaFoldDB" id="A0A1H6B7W1"/>
<keyword evidence="2" id="KW-1185">Reference proteome</keyword>
<dbReference type="InterPro" id="IPR021848">
    <property type="entry name" value="HODM_asu-like"/>
</dbReference>
<organism evidence="1 2">
    <name type="scientific">Marinobacterium lutimaris</name>
    <dbReference type="NCBI Taxonomy" id="568106"/>
    <lineage>
        <taxon>Bacteria</taxon>
        <taxon>Pseudomonadati</taxon>
        <taxon>Pseudomonadota</taxon>
        <taxon>Gammaproteobacteria</taxon>
        <taxon>Oceanospirillales</taxon>
        <taxon>Oceanospirillaceae</taxon>
        <taxon>Marinobacterium</taxon>
    </lineage>
</organism>
<proteinExistence type="predicted"/>
<reference evidence="1 2" key="1">
    <citation type="submission" date="2016-10" db="EMBL/GenBank/DDBJ databases">
        <authorList>
            <person name="de Groot N.N."/>
        </authorList>
    </citation>
    <scope>NUCLEOTIDE SEQUENCE [LARGE SCALE GENOMIC DNA]</scope>
    <source>
        <strain evidence="1 2">DSM 22012</strain>
    </source>
</reference>
<gene>
    <name evidence="1" type="ORF">SAMN05444390_102449</name>
</gene>
<protein>
    <recommendedName>
        <fullName evidence="3">DUF3445 domain-containing protein</fullName>
    </recommendedName>
</protein>
<accession>A0A1H6B7W1</accession>
<evidence type="ECO:0008006" key="3">
    <source>
        <dbReference type="Google" id="ProtNLM"/>
    </source>
</evidence>
<name>A0A1H6B7W1_9GAMM</name>